<dbReference type="Pfam" id="PF00135">
    <property type="entry name" value="COesterase"/>
    <property type="match status" value="1"/>
</dbReference>
<evidence type="ECO:0000313" key="6">
    <source>
        <dbReference type="Proteomes" id="UP000557566"/>
    </source>
</evidence>
<proteinExistence type="inferred from homology"/>
<dbReference type="Proteomes" id="UP000557566">
    <property type="component" value="Unassembled WGS sequence"/>
</dbReference>
<feature type="signal peptide" evidence="3">
    <location>
        <begin position="1"/>
        <end position="17"/>
    </location>
</feature>
<dbReference type="InterPro" id="IPR029058">
    <property type="entry name" value="AB_hydrolase_fold"/>
</dbReference>
<evidence type="ECO:0000256" key="3">
    <source>
        <dbReference type="RuleBase" id="RU361235"/>
    </source>
</evidence>
<dbReference type="InterPro" id="IPR002018">
    <property type="entry name" value="CarbesteraseB"/>
</dbReference>
<organism evidence="5 6">
    <name type="scientific">Ophiocordyceps sinensis</name>
    <dbReference type="NCBI Taxonomy" id="72228"/>
    <lineage>
        <taxon>Eukaryota</taxon>
        <taxon>Fungi</taxon>
        <taxon>Dikarya</taxon>
        <taxon>Ascomycota</taxon>
        <taxon>Pezizomycotina</taxon>
        <taxon>Sordariomycetes</taxon>
        <taxon>Hypocreomycetidae</taxon>
        <taxon>Hypocreales</taxon>
        <taxon>Ophiocordycipitaceae</taxon>
        <taxon>Ophiocordyceps</taxon>
    </lineage>
</organism>
<feature type="chain" id="PRO_5034447092" description="Carboxylic ester hydrolase" evidence="3">
    <location>
        <begin position="18"/>
        <end position="576"/>
    </location>
</feature>
<keyword evidence="2 3" id="KW-0378">Hydrolase</keyword>
<protein>
    <recommendedName>
        <fullName evidence="3">Carboxylic ester hydrolase</fullName>
        <ecNumber evidence="3">3.1.1.-</ecNumber>
    </recommendedName>
</protein>
<evidence type="ECO:0000313" key="5">
    <source>
        <dbReference type="EMBL" id="KAF4505127.1"/>
    </source>
</evidence>
<comment type="caution">
    <text evidence="5">The sequence shown here is derived from an EMBL/GenBank/DDBJ whole genome shotgun (WGS) entry which is preliminary data.</text>
</comment>
<dbReference type="PROSITE" id="PS00122">
    <property type="entry name" value="CARBOXYLESTERASE_B_1"/>
    <property type="match status" value="1"/>
</dbReference>
<reference evidence="5 6" key="1">
    <citation type="journal article" date="2020" name="Genome Biol. Evol.">
        <title>A new high-quality draft genome assembly of the Chinese cordyceps Ophiocordyceps sinensis.</title>
        <authorList>
            <person name="Shu R."/>
            <person name="Zhang J."/>
            <person name="Meng Q."/>
            <person name="Zhang H."/>
            <person name="Zhou G."/>
            <person name="Li M."/>
            <person name="Wu P."/>
            <person name="Zhao Y."/>
            <person name="Chen C."/>
            <person name="Qin Q."/>
        </authorList>
    </citation>
    <scope>NUCLEOTIDE SEQUENCE [LARGE SCALE GENOMIC DNA]</scope>
    <source>
        <strain evidence="5 6">IOZ07</strain>
    </source>
</reference>
<dbReference type="Gene3D" id="3.40.50.1820">
    <property type="entry name" value="alpha/beta hydrolase"/>
    <property type="match status" value="1"/>
</dbReference>
<dbReference type="InterPro" id="IPR019819">
    <property type="entry name" value="Carboxylesterase_B_CS"/>
</dbReference>
<keyword evidence="3" id="KW-0732">Signal</keyword>
<accession>A0A8H4LUH3</accession>
<dbReference type="InterPro" id="IPR019826">
    <property type="entry name" value="Carboxylesterase_B_AS"/>
</dbReference>
<sequence length="576" mass="63984">MGRILSVVIALGVAVHAVPRDIIDLGYAVHQATIKTIDGDFYTFQNIRFAEPPVGLRRFKPPVAITTINRTINDGSVGFVCTQGWPTWQLKKIAKKKKMWTWRLNQAVWEDESQSEDCLFLDVYVPGVVLEDRLTTDRRAAPVIIRIPDGSFVNGQKTFSGPTSFGGSLHAAGLIDRSAENGSRGIIFVHISYRLGMYGWLNPGDDPDISPNVGLQDQRMAMEWVKRHIHKFGGDPDNITVMGSSAGAASIMHHITAKGGRAKVPFHRAIIQSPKFETVVDAKGVWADVLSLASYVARRYVRNGAELAALNATVLCEVNHRLIRDAKRGSFMFGPTIDGDYVPDLPGVLLLKGQFDPGPSLLIGHTSSEWLDAWDPDGSDGSVVDKVLRGVPDEKLAVVWSDLYPPPSDTTPYTTLADRAKLVMAEFSVICNTRYLSNAFGNRTWDYRFQVPPAFHGLDVFYALYNGGGSVDGVKMDEWLAGDMQRYLTNFAQFGSPNADGLLKWREHGGNKSMATFGIEGLGAEEYEANNKRCAYWQTGKYRTMAKWYKSRKMPNLEFIAWTERILNFLVGLLPK</sequence>
<gene>
    <name evidence="5" type="ORF">G6O67_007108</name>
</gene>
<name>A0A8H4LUH3_9HYPO</name>
<evidence type="ECO:0000256" key="1">
    <source>
        <dbReference type="ARBA" id="ARBA00005964"/>
    </source>
</evidence>
<dbReference type="InterPro" id="IPR050309">
    <property type="entry name" value="Type-B_Carboxylest/Lipase"/>
</dbReference>
<comment type="similarity">
    <text evidence="1 3">Belongs to the type-B carboxylesterase/lipase family.</text>
</comment>
<keyword evidence="6" id="KW-1185">Reference proteome</keyword>
<evidence type="ECO:0000256" key="2">
    <source>
        <dbReference type="ARBA" id="ARBA00022801"/>
    </source>
</evidence>
<dbReference type="PANTHER" id="PTHR11559">
    <property type="entry name" value="CARBOXYLESTERASE"/>
    <property type="match status" value="1"/>
</dbReference>
<dbReference type="AlphaFoldDB" id="A0A8H4LUH3"/>
<dbReference type="EMBL" id="JAAVMX010000008">
    <property type="protein sequence ID" value="KAF4505127.1"/>
    <property type="molecule type" value="Genomic_DNA"/>
</dbReference>
<dbReference type="OrthoDB" id="408631at2759"/>
<feature type="domain" description="Carboxylesterase type B" evidence="4">
    <location>
        <begin position="40"/>
        <end position="537"/>
    </location>
</feature>
<dbReference type="PROSITE" id="PS00941">
    <property type="entry name" value="CARBOXYLESTERASE_B_2"/>
    <property type="match status" value="1"/>
</dbReference>
<dbReference type="GO" id="GO:0016787">
    <property type="term" value="F:hydrolase activity"/>
    <property type="evidence" value="ECO:0007669"/>
    <property type="project" value="UniProtKB-KW"/>
</dbReference>
<dbReference type="EC" id="3.1.1.-" evidence="3"/>
<dbReference type="SUPFAM" id="SSF53474">
    <property type="entry name" value="alpha/beta-Hydrolases"/>
    <property type="match status" value="1"/>
</dbReference>
<evidence type="ECO:0000259" key="4">
    <source>
        <dbReference type="Pfam" id="PF00135"/>
    </source>
</evidence>